<dbReference type="Proteomes" id="UP000331127">
    <property type="component" value="Unassembled WGS sequence"/>
</dbReference>
<comment type="caution">
    <text evidence="1">The sequence shown here is derived from an EMBL/GenBank/DDBJ whole genome shotgun (WGS) entry which is preliminary data.</text>
</comment>
<name>A0A5M3WRT8_9ACTN</name>
<sequence>MGEFEEAIRSLADLAGEEIVDFRDEHHRWHLYQRVINSERPDLRDVLYQVIGRDEDDALALTVVLHVLEQVPEVERHAWVDRLRTSKSHQYASARSFDIGMLESILQGAISENAWQALQERSDWLQLRLARRSESAVVLDELANSGRTKRIRRLAAERLAKLDS</sequence>
<proteinExistence type="predicted"/>
<dbReference type="AlphaFoldDB" id="A0A5M3WRT8"/>
<keyword evidence="2" id="KW-1185">Reference proteome</keyword>
<reference evidence="1 2" key="1">
    <citation type="submission" date="2019-10" db="EMBL/GenBank/DDBJ databases">
        <title>Whole genome shotgun sequence of Acrocarpospora macrocephala NBRC 16266.</title>
        <authorList>
            <person name="Ichikawa N."/>
            <person name="Kimura A."/>
            <person name="Kitahashi Y."/>
            <person name="Komaki H."/>
            <person name="Oguchi A."/>
        </authorList>
    </citation>
    <scope>NUCLEOTIDE SEQUENCE [LARGE SCALE GENOMIC DNA]</scope>
    <source>
        <strain evidence="1 2">NBRC 16266</strain>
    </source>
</reference>
<dbReference type="EMBL" id="BLAE01000034">
    <property type="protein sequence ID" value="GES12045.1"/>
    <property type="molecule type" value="Genomic_DNA"/>
</dbReference>
<protein>
    <submittedName>
        <fullName evidence="1">Uncharacterized protein</fullName>
    </submittedName>
</protein>
<accession>A0A5M3WRT8</accession>
<evidence type="ECO:0000313" key="1">
    <source>
        <dbReference type="EMBL" id="GES12045.1"/>
    </source>
</evidence>
<evidence type="ECO:0000313" key="2">
    <source>
        <dbReference type="Proteomes" id="UP000331127"/>
    </source>
</evidence>
<gene>
    <name evidence="1" type="ORF">Amac_056420</name>
</gene>
<organism evidence="1 2">
    <name type="scientific">Acrocarpospora macrocephala</name>
    <dbReference type="NCBI Taxonomy" id="150177"/>
    <lineage>
        <taxon>Bacteria</taxon>
        <taxon>Bacillati</taxon>
        <taxon>Actinomycetota</taxon>
        <taxon>Actinomycetes</taxon>
        <taxon>Streptosporangiales</taxon>
        <taxon>Streptosporangiaceae</taxon>
        <taxon>Acrocarpospora</taxon>
    </lineage>
</organism>